<reference evidence="1 2" key="1">
    <citation type="journal article" date="2018" name="Mol. Biol. Evol.">
        <title>Analysis of the draft genome of the red seaweed Gracilariopsis chorda provides insights into genome size evolution in Rhodophyta.</title>
        <authorList>
            <person name="Lee J."/>
            <person name="Yang E.C."/>
            <person name="Graf L."/>
            <person name="Yang J.H."/>
            <person name="Qiu H."/>
            <person name="Zel Zion U."/>
            <person name="Chan C.X."/>
            <person name="Stephens T.G."/>
            <person name="Weber A.P.M."/>
            <person name="Boo G.H."/>
            <person name="Boo S.M."/>
            <person name="Kim K.M."/>
            <person name="Shin Y."/>
            <person name="Jung M."/>
            <person name="Lee S.J."/>
            <person name="Yim H.S."/>
            <person name="Lee J.H."/>
            <person name="Bhattacharya D."/>
            <person name="Yoon H.S."/>
        </authorList>
    </citation>
    <scope>NUCLEOTIDE SEQUENCE [LARGE SCALE GENOMIC DNA]</scope>
    <source>
        <strain evidence="1 2">SKKU-2015</strain>
        <tissue evidence="1">Whole body</tissue>
    </source>
</reference>
<dbReference type="Proteomes" id="UP000247409">
    <property type="component" value="Unassembled WGS sequence"/>
</dbReference>
<comment type="caution">
    <text evidence="1">The sequence shown here is derived from an EMBL/GenBank/DDBJ whole genome shotgun (WGS) entry which is preliminary data.</text>
</comment>
<accession>A0A2V3IT06</accession>
<dbReference type="EMBL" id="NBIV01000066">
    <property type="protein sequence ID" value="PXF45255.1"/>
    <property type="molecule type" value="Genomic_DNA"/>
</dbReference>
<evidence type="ECO:0000313" key="2">
    <source>
        <dbReference type="Proteomes" id="UP000247409"/>
    </source>
</evidence>
<sequence>MSVMIEERFHLEDNVLRDGRNRRVSESQLEELLQTDEFVESNLMKSVNGYLSGPYM</sequence>
<organism evidence="1 2">
    <name type="scientific">Gracilariopsis chorda</name>
    <dbReference type="NCBI Taxonomy" id="448386"/>
    <lineage>
        <taxon>Eukaryota</taxon>
        <taxon>Rhodophyta</taxon>
        <taxon>Florideophyceae</taxon>
        <taxon>Rhodymeniophycidae</taxon>
        <taxon>Gracilariales</taxon>
        <taxon>Gracilariaceae</taxon>
        <taxon>Gracilariopsis</taxon>
    </lineage>
</organism>
<evidence type="ECO:0000313" key="1">
    <source>
        <dbReference type="EMBL" id="PXF45255.1"/>
    </source>
</evidence>
<dbReference type="AlphaFoldDB" id="A0A2V3IT06"/>
<gene>
    <name evidence="1" type="ORF">BWQ96_05021</name>
</gene>
<dbReference type="OrthoDB" id="2121828at2759"/>
<name>A0A2V3IT06_9FLOR</name>
<protein>
    <submittedName>
        <fullName evidence="1">Uncharacterized protein</fullName>
    </submittedName>
</protein>
<proteinExistence type="predicted"/>
<keyword evidence="2" id="KW-1185">Reference proteome</keyword>